<proteinExistence type="predicted"/>
<evidence type="ECO:0000256" key="1">
    <source>
        <dbReference type="SAM" id="MobiDB-lite"/>
    </source>
</evidence>
<feature type="compositionally biased region" description="Polar residues" evidence="1">
    <location>
        <begin position="158"/>
        <end position="167"/>
    </location>
</feature>
<feature type="region of interest" description="Disordered" evidence="1">
    <location>
        <begin position="146"/>
        <end position="192"/>
    </location>
</feature>
<reference evidence="2 3" key="1">
    <citation type="submission" date="2024-02" db="EMBL/GenBank/DDBJ databases">
        <title>Chromosome-scale genome assembly of the rough periwinkle Littorina saxatilis.</title>
        <authorList>
            <person name="De Jode A."/>
            <person name="Faria R."/>
            <person name="Formenti G."/>
            <person name="Sims Y."/>
            <person name="Smith T.P."/>
            <person name="Tracey A."/>
            <person name="Wood J.M.D."/>
            <person name="Zagrodzka Z.B."/>
            <person name="Johannesson K."/>
            <person name="Butlin R.K."/>
            <person name="Leder E.H."/>
        </authorList>
    </citation>
    <scope>NUCLEOTIDE SEQUENCE [LARGE SCALE GENOMIC DNA]</scope>
    <source>
        <strain evidence="2">Snail1</strain>
        <tissue evidence="2">Muscle</tissue>
    </source>
</reference>
<evidence type="ECO:0000313" key="2">
    <source>
        <dbReference type="EMBL" id="KAK7087930.1"/>
    </source>
</evidence>
<gene>
    <name evidence="2" type="ORF">V1264_021919</name>
</gene>
<dbReference type="Proteomes" id="UP001374579">
    <property type="component" value="Unassembled WGS sequence"/>
</dbReference>
<keyword evidence="3" id="KW-1185">Reference proteome</keyword>
<accession>A0AAN9AJ65</accession>
<dbReference type="EMBL" id="JBAMIC010004070">
    <property type="protein sequence ID" value="KAK7087930.1"/>
    <property type="molecule type" value="Genomic_DNA"/>
</dbReference>
<feature type="compositionally biased region" description="Pro residues" evidence="1">
    <location>
        <begin position="79"/>
        <end position="95"/>
    </location>
</feature>
<dbReference type="AlphaFoldDB" id="A0AAN9AJ65"/>
<organism evidence="2 3">
    <name type="scientific">Littorina saxatilis</name>
    <dbReference type="NCBI Taxonomy" id="31220"/>
    <lineage>
        <taxon>Eukaryota</taxon>
        <taxon>Metazoa</taxon>
        <taxon>Spiralia</taxon>
        <taxon>Lophotrochozoa</taxon>
        <taxon>Mollusca</taxon>
        <taxon>Gastropoda</taxon>
        <taxon>Caenogastropoda</taxon>
        <taxon>Littorinimorpha</taxon>
        <taxon>Littorinoidea</taxon>
        <taxon>Littorinidae</taxon>
        <taxon>Littorina</taxon>
    </lineage>
</organism>
<feature type="region of interest" description="Disordered" evidence="1">
    <location>
        <begin position="242"/>
        <end position="262"/>
    </location>
</feature>
<sequence>MTLSKSCVFCVQTESKIQVEWPKQHAVGKYDKPYVITATGQTAAEEVFGTPLPPCEQGTGGDSGYVFIPTGDGGVEVHSPPPVYWPEPHPRPPTPQHYASSKASLCSSEGIADRKKLQEEYRQQVLKQQEEKKKLVERQQRFEKLLRQQQQRQPRPPSSASGRSEASTFRRERVKSATTHRTKPGIPQRPVFSARPASDTVICAQGVHHKGKSPALHHSALCQQDLMHLGKTITELELHRMQEEQQEEALRPQQPMNPLSLSPSLEDLMIADDRSPSPDNQEAVDKYGWRAQVHGDPHNIKKTTKRLPYTVKCAEPSVAPEPPKVHMECRETFFYNTIPRRKANFDVHQEWLSETLHAKRIELQKREGVNYRYKTFSFAY</sequence>
<name>A0AAN9AJ65_9CAEN</name>
<feature type="region of interest" description="Disordered" evidence="1">
    <location>
        <begin position="77"/>
        <end position="105"/>
    </location>
</feature>
<evidence type="ECO:0000313" key="3">
    <source>
        <dbReference type="Proteomes" id="UP001374579"/>
    </source>
</evidence>
<protein>
    <submittedName>
        <fullName evidence="2">Uncharacterized protein</fullName>
    </submittedName>
</protein>
<comment type="caution">
    <text evidence="2">The sequence shown here is derived from an EMBL/GenBank/DDBJ whole genome shotgun (WGS) entry which is preliminary data.</text>
</comment>